<dbReference type="InterPro" id="IPR058852">
    <property type="entry name" value="HTH_77"/>
</dbReference>
<evidence type="ECO:0000256" key="2">
    <source>
        <dbReference type="ARBA" id="ARBA00023125"/>
    </source>
</evidence>
<dbReference type="InterPro" id="IPR027417">
    <property type="entry name" value="P-loop_NTPase"/>
</dbReference>
<feature type="DNA-binding region" description="OmpR/PhoB-type" evidence="3">
    <location>
        <begin position="1"/>
        <end position="94"/>
    </location>
</feature>
<dbReference type="AlphaFoldDB" id="A0A9W6G712"/>
<dbReference type="GO" id="GO:0000160">
    <property type="term" value="P:phosphorelay signal transduction system"/>
    <property type="evidence" value="ECO:0007669"/>
    <property type="project" value="InterPro"/>
</dbReference>
<keyword evidence="2 3" id="KW-0238">DNA-binding</keyword>
<dbReference type="InterPro" id="IPR016032">
    <property type="entry name" value="Sig_transdc_resp-reg_C-effctor"/>
</dbReference>
<dbReference type="Gene3D" id="3.40.50.300">
    <property type="entry name" value="P-loop containing nucleotide triphosphate hydrolases"/>
    <property type="match status" value="1"/>
</dbReference>
<dbReference type="PRINTS" id="PR00364">
    <property type="entry name" value="DISEASERSIST"/>
</dbReference>
<dbReference type="Pfam" id="PF00486">
    <property type="entry name" value="Trans_reg_C"/>
    <property type="match status" value="1"/>
</dbReference>
<dbReference type="PANTHER" id="PTHR47691">
    <property type="entry name" value="REGULATOR-RELATED"/>
    <property type="match status" value="1"/>
</dbReference>
<organism evidence="5 6">
    <name type="scientific">Glycomyces algeriensis</name>
    <dbReference type="NCBI Taxonomy" id="256037"/>
    <lineage>
        <taxon>Bacteria</taxon>
        <taxon>Bacillati</taxon>
        <taxon>Actinomycetota</taxon>
        <taxon>Actinomycetes</taxon>
        <taxon>Glycomycetales</taxon>
        <taxon>Glycomycetaceae</taxon>
        <taxon>Glycomyces</taxon>
    </lineage>
</organism>
<feature type="domain" description="OmpR/PhoB-type" evidence="4">
    <location>
        <begin position="1"/>
        <end position="94"/>
    </location>
</feature>
<dbReference type="PANTHER" id="PTHR47691:SF3">
    <property type="entry name" value="HTH-TYPE TRANSCRIPTIONAL REGULATOR RV0890C-RELATED"/>
    <property type="match status" value="1"/>
</dbReference>
<proteinExistence type="inferred from homology"/>
<dbReference type="Pfam" id="PF03704">
    <property type="entry name" value="BTAD"/>
    <property type="match status" value="1"/>
</dbReference>
<comment type="caution">
    <text evidence="5">The sequence shown here is derived from an EMBL/GenBank/DDBJ whole genome shotgun (WGS) entry which is preliminary data.</text>
</comment>
<dbReference type="Pfam" id="PF25872">
    <property type="entry name" value="HTH_77"/>
    <property type="match status" value="1"/>
</dbReference>
<dbReference type="InterPro" id="IPR005158">
    <property type="entry name" value="BTAD"/>
</dbReference>
<protein>
    <recommendedName>
        <fullName evidence="4">OmpR/PhoB-type domain-containing protein</fullName>
    </recommendedName>
</protein>
<dbReference type="InterPro" id="IPR036388">
    <property type="entry name" value="WH-like_DNA-bd_sf"/>
</dbReference>
<dbReference type="PROSITE" id="PS51755">
    <property type="entry name" value="OMPR_PHOB"/>
    <property type="match status" value="1"/>
</dbReference>
<dbReference type="Proteomes" id="UP001144313">
    <property type="component" value="Unassembled WGS sequence"/>
</dbReference>
<evidence type="ECO:0000259" key="4">
    <source>
        <dbReference type="PROSITE" id="PS51755"/>
    </source>
</evidence>
<comment type="similarity">
    <text evidence="1">Belongs to the AfsR/DnrI/RedD regulatory family.</text>
</comment>
<dbReference type="SMART" id="SM01043">
    <property type="entry name" value="BTAD"/>
    <property type="match status" value="1"/>
</dbReference>
<dbReference type="SMART" id="SM00862">
    <property type="entry name" value="Trans_reg_C"/>
    <property type="match status" value="1"/>
</dbReference>
<keyword evidence="6" id="KW-1185">Reference proteome</keyword>
<dbReference type="GO" id="GO:0006355">
    <property type="term" value="P:regulation of DNA-templated transcription"/>
    <property type="evidence" value="ECO:0007669"/>
    <property type="project" value="InterPro"/>
</dbReference>
<dbReference type="GO" id="GO:0003677">
    <property type="term" value="F:DNA binding"/>
    <property type="evidence" value="ECO:0007669"/>
    <property type="project" value="UniProtKB-UniRule"/>
</dbReference>
<dbReference type="InterPro" id="IPR001867">
    <property type="entry name" value="OmpR/PhoB-type_DNA-bd"/>
</dbReference>
<accession>A0A9W6G712</accession>
<dbReference type="SUPFAM" id="SSF52540">
    <property type="entry name" value="P-loop containing nucleoside triphosphate hydrolases"/>
    <property type="match status" value="1"/>
</dbReference>
<dbReference type="SUPFAM" id="SSF46894">
    <property type="entry name" value="C-terminal effector domain of the bipartite response regulators"/>
    <property type="match status" value="1"/>
</dbReference>
<dbReference type="Gene3D" id="1.25.40.10">
    <property type="entry name" value="Tetratricopeptide repeat domain"/>
    <property type="match status" value="3"/>
</dbReference>
<dbReference type="EMBL" id="BSDT01000001">
    <property type="protein sequence ID" value="GLI41423.1"/>
    <property type="molecule type" value="Genomic_DNA"/>
</dbReference>
<reference evidence="5" key="1">
    <citation type="submission" date="2022-12" db="EMBL/GenBank/DDBJ databases">
        <title>Reference genome sequencing for broad-spectrum identification of bacterial and archaeal isolates by mass spectrometry.</title>
        <authorList>
            <person name="Sekiguchi Y."/>
            <person name="Tourlousse D.M."/>
        </authorList>
    </citation>
    <scope>NUCLEOTIDE SEQUENCE</scope>
    <source>
        <strain evidence="5">LLR39Z86</strain>
    </source>
</reference>
<dbReference type="CDD" id="cd15831">
    <property type="entry name" value="BTAD"/>
    <property type="match status" value="1"/>
</dbReference>
<dbReference type="RefSeq" id="WP_270115483.1">
    <property type="nucleotide sequence ID" value="NZ_BAAAOL010000002.1"/>
</dbReference>
<name>A0A9W6G712_9ACTN</name>
<evidence type="ECO:0000313" key="5">
    <source>
        <dbReference type="EMBL" id="GLI41423.1"/>
    </source>
</evidence>
<evidence type="ECO:0000256" key="3">
    <source>
        <dbReference type="PROSITE-ProRule" id="PRU01091"/>
    </source>
</evidence>
<dbReference type="SUPFAM" id="SSF48452">
    <property type="entry name" value="TPR-like"/>
    <property type="match status" value="3"/>
</dbReference>
<dbReference type="InterPro" id="IPR011990">
    <property type="entry name" value="TPR-like_helical_dom_sf"/>
</dbReference>
<dbReference type="Gene3D" id="1.10.10.10">
    <property type="entry name" value="Winged helix-like DNA-binding domain superfamily/Winged helix DNA-binding domain"/>
    <property type="match status" value="1"/>
</dbReference>
<evidence type="ECO:0000313" key="6">
    <source>
        <dbReference type="Proteomes" id="UP001144313"/>
    </source>
</evidence>
<evidence type="ECO:0000256" key="1">
    <source>
        <dbReference type="ARBA" id="ARBA00005820"/>
    </source>
</evidence>
<sequence>MRFGVLGPLLVEAAGGDPVTVPEAKVRTLLAALLTDPGRTVSVDRLVDLLWAGEPPADPSGAIQTRVSRLRKALAAAGGTGLVVFRAGGYALEAGPDAIDASRFTALTAEARRTADARARRAHLTAALDLWRGRPFAEFADDLYFQPAAVRLAEQRLTALEDLAQTRLDLGEHAALAAELGELVAEHPRRERLRAVHMRALYLAGRQSEALDSYHALRRHLGEELGLDPAPELVELYGEILRQTPATRFTGSPDTVDEAHRGNVPRALVDLIGRDECLADVREAMRANRLTTLTGTGGVGKTSLALAAAGEPSAEHPDGTWLVELAGQAETATPAQIADAVAGVLRLRDEQAAPVGDELARLAEAMRPKRIRLVIDNCEHVAAAAAAVVDALLRGVPGLTVLATSQEPLGIPGERLIAVPPLDDAGAAALFKARAENAAPGLTLTAEDAAVIAEICRHLDGIPLALELAANRIRVLGLRELAQRLDDRFGLLTGGRREAPARQQTLRAMLDWSWDLLTASERIVLRRLAVHAEGCTLPAAEATCAAPGVEPRAVLDLLARLVDRSLVTVVYGDQGPRYRLLESVSVYCAERRRELGDDVAAKAAHAAYYVALAEAADAALRGPDQLRWRCVLDAEDANLRAALDFAASGVGAQDDARGGAAANGASAARVAAGQSAVSGPVPDRVAGGASALGGRAIASGGDSIVVDTGGGGMDASPAGVAAGRSADRSAPNRIVAEEAAASGRVLELRLVNALSWHWFLRGRLTEPKRRIAQALARVAESEPTMLCAEAAVTGTALKLLSGDTEVLTESVRAELDTHLEAIEDPSRRIRSRWFLALTFTTYGDPATAEHFAATVDAALDDTDDWGRAAADFTGAYLRFNRGDLMTARARAARALDRFRDVGDRWGQAQAEALLGRLAEARGDYAEAAAHHRRGLDAAEAFDLQAMATGALSELGRIALLEGDFERADDHHGRARRRAIEHADLPAQEFAEVGLALSARRRGDLDRAETFLRRWYDWNSGLDTELGLTFIAAELGFTAELRGDADAALKRHTESLESGQRTGNPRAVALALEGLAGAHALAGRHEHAARLLGQATAARAALGAPLPAAERGDVDRIEQRLRAALGDDAFTRHATVESPDLFAPDLAEPR</sequence>
<gene>
    <name evidence="5" type="ORF">GALLR39Z86_12730</name>
</gene>